<dbReference type="Gene3D" id="2.60.40.1630">
    <property type="entry name" value="bacillus anthracis domain"/>
    <property type="match status" value="1"/>
</dbReference>
<keyword evidence="1" id="KW-1133">Transmembrane helix</keyword>
<evidence type="ECO:0000256" key="1">
    <source>
        <dbReference type="SAM" id="Phobius"/>
    </source>
</evidence>
<feature type="domain" description="DUF5643" evidence="3">
    <location>
        <begin position="210"/>
        <end position="313"/>
    </location>
</feature>
<evidence type="ECO:0000259" key="2">
    <source>
        <dbReference type="Pfam" id="PF13786"/>
    </source>
</evidence>
<dbReference type="OrthoDB" id="2541898at2"/>
<keyword evidence="1" id="KW-0472">Membrane</keyword>
<dbReference type="Pfam" id="PF18705">
    <property type="entry name" value="DUF5643"/>
    <property type="match status" value="1"/>
</dbReference>
<accession>A0A2V2YTM8</accession>
<proteinExistence type="predicted"/>
<dbReference type="RefSeq" id="WP_110044331.1">
    <property type="nucleotide sequence ID" value="NZ_CP054612.1"/>
</dbReference>
<evidence type="ECO:0000259" key="3">
    <source>
        <dbReference type="Pfam" id="PF18705"/>
    </source>
</evidence>
<dbReference type="AlphaFoldDB" id="A0A2V2YTM8"/>
<keyword evidence="1" id="KW-0812">Transmembrane</keyword>
<evidence type="ECO:0000313" key="4">
    <source>
        <dbReference type="EMBL" id="PWW02848.1"/>
    </source>
</evidence>
<dbReference type="Proteomes" id="UP000246635">
    <property type="component" value="Unassembled WGS sequence"/>
</dbReference>
<dbReference type="Pfam" id="PF13786">
    <property type="entry name" value="DUF4179"/>
    <property type="match status" value="1"/>
</dbReference>
<organism evidence="4 5">
    <name type="scientific">Paenibacillus cellulosilyticus</name>
    <dbReference type="NCBI Taxonomy" id="375489"/>
    <lineage>
        <taxon>Bacteria</taxon>
        <taxon>Bacillati</taxon>
        <taxon>Bacillota</taxon>
        <taxon>Bacilli</taxon>
        <taxon>Bacillales</taxon>
        <taxon>Paenibacillaceae</taxon>
        <taxon>Paenibacillus</taxon>
    </lineage>
</organism>
<feature type="domain" description="DUF4179" evidence="2">
    <location>
        <begin position="40"/>
        <end position="125"/>
    </location>
</feature>
<dbReference type="EMBL" id="QGTQ01000008">
    <property type="protein sequence ID" value="PWW02848.1"/>
    <property type="molecule type" value="Genomic_DNA"/>
</dbReference>
<reference evidence="4 5" key="1">
    <citation type="submission" date="2018-05" db="EMBL/GenBank/DDBJ databases">
        <title>Genomic Encyclopedia of Type Strains, Phase III (KMG-III): the genomes of soil and plant-associated and newly described type strains.</title>
        <authorList>
            <person name="Whitman W."/>
        </authorList>
    </citation>
    <scope>NUCLEOTIDE SEQUENCE [LARGE SCALE GENOMIC DNA]</scope>
    <source>
        <strain evidence="4 5">CECT 5696</strain>
    </source>
</reference>
<comment type="caution">
    <text evidence="4">The sequence shown here is derived from an EMBL/GenBank/DDBJ whole genome shotgun (WGS) entry which is preliminary data.</text>
</comment>
<gene>
    <name evidence="4" type="ORF">DFQ01_108125</name>
</gene>
<feature type="transmembrane region" description="Helical" evidence="1">
    <location>
        <begin position="42"/>
        <end position="65"/>
    </location>
</feature>
<evidence type="ECO:0000313" key="5">
    <source>
        <dbReference type="Proteomes" id="UP000246635"/>
    </source>
</evidence>
<dbReference type="InterPro" id="IPR025436">
    <property type="entry name" value="DUF4179"/>
</dbReference>
<name>A0A2V2YTM8_9BACL</name>
<dbReference type="InterPro" id="IPR040680">
    <property type="entry name" value="DUF5643"/>
</dbReference>
<protein>
    <submittedName>
        <fullName evidence="4">Uncharacterized protein DUF4179</fullName>
    </submittedName>
</protein>
<sequence>MEKWEQRLSDQVNITLPESIDQRVHHTLSELKRKRRKPSKRAIGSIAAAAALAVTMGMTSLSPAFAEAIRSIPLVGSVFDFVGDRGAKRASQLGLSTPLGQQVLIGDHKITFTESIYDGSNLILGWIAPAADLDPYEFATDIVFKVNGTSVNYTLSAPALRLDNGTYAGTLNINTTDQLPDKFNLDIVSPIDASSLATIPIERRGNDHTAVINKTGTWNAINFDYQTIALYPTTTVLSVHLPDAGLDKYGSLKFKVSDEQGNVRSSTGSTSDQAHGASKESGEFKYYFEPFETTPKQITIIPYLSTSYSTVKVDGEWMGKPITIPQGDVGSVRIVDQTLDNNKLTIICEVTGEQIEEQLNKISLEDRQGNPLPRVSPPIRIEGSPYKYEISFSNVDRADSFQVTSPVFNPTHYFEDLKIVVDLPSDSNVDGLN</sequence>
<keyword evidence="5" id="KW-1185">Reference proteome</keyword>